<keyword evidence="3" id="KW-0716">Sensory transduction</keyword>
<reference evidence="11" key="1">
    <citation type="submission" date="2019-04" db="EMBL/GenBank/DDBJ databases">
        <authorList>
            <person name="Sheng S."/>
        </authorList>
    </citation>
    <scope>NUCLEOTIDE SEQUENCE</scope>
</reference>
<proteinExistence type="evidence at transcript level"/>
<keyword evidence="9" id="KW-0807">Transducer</keyword>
<comment type="subcellular location">
    <subcellularLocation>
        <location evidence="1">Cell membrane</location>
        <topology evidence="1">Multi-pass membrane protein</topology>
    </subcellularLocation>
</comment>
<dbReference type="GO" id="GO:0005886">
    <property type="term" value="C:plasma membrane"/>
    <property type="evidence" value="ECO:0007669"/>
    <property type="project" value="UniProtKB-SubCell"/>
</dbReference>
<evidence type="ECO:0000256" key="1">
    <source>
        <dbReference type="ARBA" id="ARBA00004651"/>
    </source>
</evidence>
<evidence type="ECO:0000256" key="4">
    <source>
        <dbReference type="ARBA" id="ARBA00022692"/>
    </source>
</evidence>
<keyword evidence="4 10" id="KW-0812">Transmembrane</keyword>
<keyword evidence="2" id="KW-1003">Cell membrane</keyword>
<feature type="transmembrane region" description="Helical" evidence="10">
    <location>
        <begin position="72"/>
        <end position="91"/>
    </location>
</feature>
<evidence type="ECO:0000256" key="2">
    <source>
        <dbReference type="ARBA" id="ARBA00022475"/>
    </source>
</evidence>
<organism evidence="11">
    <name type="scientific">Glyphodes pyloalis</name>
    <name type="common">Lesser mulberry snout moth</name>
    <dbReference type="NCBI Taxonomy" id="1242752"/>
    <lineage>
        <taxon>Eukaryota</taxon>
        <taxon>Metazoa</taxon>
        <taxon>Ecdysozoa</taxon>
        <taxon>Arthropoda</taxon>
        <taxon>Hexapoda</taxon>
        <taxon>Insecta</taxon>
        <taxon>Pterygota</taxon>
        <taxon>Neoptera</taxon>
        <taxon>Endopterygota</taxon>
        <taxon>Lepidoptera</taxon>
        <taxon>Glossata</taxon>
        <taxon>Ditrysia</taxon>
        <taxon>Pyraloidea</taxon>
        <taxon>Crambidae</taxon>
        <taxon>Spilomelinae</taxon>
        <taxon>Glyphodes</taxon>
    </lineage>
</organism>
<dbReference type="GO" id="GO:0004984">
    <property type="term" value="F:olfactory receptor activity"/>
    <property type="evidence" value="ECO:0007669"/>
    <property type="project" value="InterPro"/>
</dbReference>
<protein>
    <submittedName>
        <fullName evidence="11">Olfactory receptor</fullName>
    </submittedName>
</protein>
<sequence length="262" mass="29868">MFHSILSKLENTDHPLLAPTLWGLKTWGIWQENSLNPKICNAIHIAAVIFVISQYVELWIIRSDLNLALRNLSVTMLSTVCVVKAGTFVVWQKTWKNVIQYVSSEEKRQLAKNDRQTNEIIEKYTQYSRRVTYFYWSLVAATVMTVIFAPLAAFLSSSSNRALINNGSAPYPEILSSWVPFDRRRGLGYWISVVEHSLICFYGGGVVATYDSNAVVLMSFFAGQCQLLRVNCSRLFENDRSGCEDEMGSIQECHNHHNNLMK</sequence>
<name>A0A6M3GRX1_GLYPY</name>
<evidence type="ECO:0000256" key="3">
    <source>
        <dbReference type="ARBA" id="ARBA00022606"/>
    </source>
</evidence>
<evidence type="ECO:0000256" key="8">
    <source>
        <dbReference type="ARBA" id="ARBA00023170"/>
    </source>
</evidence>
<accession>A0A6M3GRX1</accession>
<evidence type="ECO:0000256" key="7">
    <source>
        <dbReference type="ARBA" id="ARBA00023136"/>
    </source>
</evidence>
<keyword evidence="5" id="KW-0552">Olfaction</keyword>
<dbReference type="Pfam" id="PF02949">
    <property type="entry name" value="7tm_6"/>
    <property type="match status" value="1"/>
</dbReference>
<keyword evidence="7 10" id="KW-0472">Membrane</keyword>
<dbReference type="PANTHER" id="PTHR21137:SF35">
    <property type="entry name" value="ODORANT RECEPTOR 19A-RELATED"/>
    <property type="match status" value="1"/>
</dbReference>
<keyword evidence="8 11" id="KW-0675">Receptor</keyword>
<feature type="transmembrane region" description="Helical" evidence="10">
    <location>
        <begin position="42"/>
        <end position="60"/>
    </location>
</feature>
<keyword evidence="6 10" id="KW-1133">Transmembrane helix</keyword>
<dbReference type="GO" id="GO:0005549">
    <property type="term" value="F:odorant binding"/>
    <property type="evidence" value="ECO:0007669"/>
    <property type="project" value="InterPro"/>
</dbReference>
<dbReference type="InterPro" id="IPR004117">
    <property type="entry name" value="7tm6_olfct_rcpt"/>
</dbReference>
<evidence type="ECO:0000256" key="9">
    <source>
        <dbReference type="ARBA" id="ARBA00023224"/>
    </source>
</evidence>
<evidence type="ECO:0000313" key="11">
    <source>
        <dbReference type="EMBL" id="QIJ45820.1"/>
    </source>
</evidence>
<dbReference type="AlphaFoldDB" id="A0A6M3GRX1"/>
<dbReference type="EMBL" id="MK821033">
    <property type="protein sequence ID" value="QIJ45820.1"/>
    <property type="molecule type" value="mRNA"/>
</dbReference>
<evidence type="ECO:0000256" key="6">
    <source>
        <dbReference type="ARBA" id="ARBA00022989"/>
    </source>
</evidence>
<evidence type="ECO:0000256" key="5">
    <source>
        <dbReference type="ARBA" id="ARBA00022725"/>
    </source>
</evidence>
<evidence type="ECO:0000256" key="10">
    <source>
        <dbReference type="SAM" id="Phobius"/>
    </source>
</evidence>
<dbReference type="GO" id="GO:0007165">
    <property type="term" value="P:signal transduction"/>
    <property type="evidence" value="ECO:0007669"/>
    <property type="project" value="UniProtKB-KW"/>
</dbReference>
<dbReference type="PANTHER" id="PTHR21137">
    <property type="entry name" value="ODORANT RECEPTOR"/>
    <property type="match status" value="1"/>
</dbReference>
<feature type="transmembrane region" description="Helical" evidence="10">
    <location>
        <begin position="133"/>
        <end position="155"/>
    </location>
</feature>
<gene>
    <name evidence="11" type="primary">OR42</name>
</gene>